<evidence type="ECO:0000256" key="2">
    <source>
        <dbReference type="SAM" id="Phobius"/>
    </source>
</evidence>
<dbReference type="AlphaFoldDB" id="A0A3D8QU89"/>
<evidence type="ECO:0000259" key="3">
    <source>
        <dbReference type="Pfam" id="PF03435"/>
    </source>
</evidence>
<dbReference type="InterPro" id="IPR005097">
    <property type="entry name" value="Sacchrp_dh_NADP-bd"/>
</dbReference>
<protein>
    <recommendedName>
        <fullName evidence="3">Saccharopine dehydrogenase NADP binding domain-containing protein</fullName>
    </recommendedName>
</protein>
<dbReference type="Gene3D" id="3.40.50.720">
    <property type="entry name" value="NAD(P)-binding Rossmann-like Domain"/>
    <property type="match status" value="1"/>
</dbReference>
<feature type="transmembrane region" description="Helical" evidence="2">
    <location>
        <begin position="279"/>
        <end position="301"/>
    </location>
</feature>
<dbReference type="PANTHER" id="PTHR12286:SF5">
    <property type="entry name" value="SACCHAROPINE DEHYDROGENASE-LIKE OXIDOREDUCTASE"/>
    <property type="match status" value="1"/>
</dbReference>
<evidence type="ECO:0000256" key="1">
    <source>
        <dbReference type="ARBA" id="ARBA00038048"/>
    </source>
</evidence>
<dbReference type="GO" id="GO:0005739">
    <property type="term" value="C:mitochondrion"/>
    <property type="evidence" value="ECO:0007669"/>
    <property type="project" value="TreeGrafter"/>
</dbReference>
<keyword evidence="2" id="KW-1133">Transmembrane helix</keyword>
<dbReference type="InterPro" id="IPR051276">
    <property type="entry name" value="Saccharopine_DH-like_oxidrdct"/>
</dbReference>
<dbReference type="EMBL" id="PDLN01000015">
    <property type="protein sequence ID" value="RDW65251.1"/>
    <property type="molecule type" value="Genomic_DNA"/>
</dbReference>
<comment type="caution">
    <text evidence="4">The sequence shown here is derived from an EMBL/GenBank/DDBJ whole genome shotgun (WGS) entry which is preliminary data.</text>
</comment>
<evidence type="ECO:0000313" key="4">
    <source>
        <dbReference type="EMBL" id="RDW65251.1"/>
    </source>
</evidence>
<evidence type="ECO:0000313" key="5">
    <source>
        <dbReference type="Proteomes" id="UP000256328"/>
    </source>
</evidence>
<dbReference type="GO" id="GO:0005886">
    <property type="term" value="C:plasma membrane"/>
    <property type="evidence" value="ECO:0007669"/>
    <property type="project" value="TreeGrafter"/>
</dbReference>
<dbReference type="OrthoDB" id="10268090at2759"/>
<dbReference type="PANTHER" id="PTHR12286">
    <property type="entry name" value="SACCHAROPINE DEHYDROGENASE-LIKE OXIDOREDUCTASE"/>
    <property type="match status" value="1"/>
</dbReference>
<name>A0A3D8QU89_9HELO</name>
<dbReference type="GO" id="GO:0009247">
    <property type="term" value="P:glycolipid biosynthetic process"/>
    <property type="evidence" value="ECO:0007669"/>
    <property type="project" value="TreeGrafter"/>
</dbReference>
<feature type="domain" description="Saccharopine dehydrogenase NADP binding" evidence="3">
    <location>
        <begin position="9"/>
        <end position="139"/>
    </location>
</feature>
<dbReference type="FunFam" id="3.40.50.720:FF:000592">
    <property type="entry name" value="Similar to saccharopine dehydrogenase"/>
    <property type="match status" value="1"/>
</dbReference>
<proteinExistence type="inferred from homology"/>
<dbReference type="GO" id="GO:0005811">
    <property type="term" value="C:lipid droplet"/>
    <property type="evidence" value="ECO:0007669"/>
    <property type="project" value="TreeGrafter"/>
</dbReference>
<organism evidence="4 5">
    <name type="scientific">Coleophoma crateriformis</name>
    <dbReference type="NCBI Taxonomy" id="565419"/>
    <lineage>
        <taxon>Eukaryota</taxon>
        <taxon>Fungi</taxon>
        <taxon>Dikarya</taxon>
        <taxon>Ascomycota</taxon>
        <taxon>Pezizomycotina</taxon>
        <taxon>Leotiomycetes</taxon>
        <taxon>Helotiales</taxon>
        <taxon>Dermateaceae</taxon>
        <taxon>Coleophoma</taxon>
    </lineage>
</organism>
<gene>
    <name evidence="4" type="ORF">BP5796_09943</name>
</gene>
<reference evidence="4 5" key="1">
    <citation type="journal article" date="2018" name="IMA Fungus">
        <title>IMA Genome-F 9: Draft genome sequence of Annulohypoxylon stygium, Aspergillus mulundensis, Berkeleyomyces basicola (syn. Thielaviopsis basicola), Ceratocystis smalleyi, two Cercospora beticola strains, Coleophoma cylindrospora, Fusarium fracticaudum, Phialophora cf. hyalina, and Morchella septimelata.</title>
        <authorList>
            <person name="Wingfield B.D."/>
            <person name="Bills G.F."/>
            <person name="Dong Y."/>
            <person name="Huang W."/>
            <person name="Nel W.J."/>
            <person name="Swalarsk-Parry B.S."/>
            <person name="Vaghefi N."/>
            <person name="Wilken P.M."/>
            <person name="An Z."/>
            <person name="de Beer Z.W."/>
            <person name="De Vos L."/>
            <person name="Chen L."/>
            <person name="Duong T.A."/>
            <person name="Gao Y."/>
            <person name="Hammerbacher A."/>
            <person name="Kikkert J.R."/>
            <person name="Li Y."/>
            <person name="Li H."/>
            <person name="Li K."/>
            <person name="Li Q."/>
            <person name="Liu X."/>
            <person name="Ma X."/>
            <person name="Naidoo K."/>
            <person name="Pethybridge S.J."/>
            <person name="Sun J."/>
            <person name="Steenkamp E.T."/>
            <person name="van der Nest M.A."/>
            <person name="van Wyk S."/>
            <person name="Wingfield M.J."/>
            <person name="Xiong C."/>
            <person name="Yue Q."/>
            <person name="Zhang X."/>
        </authorList>
    </citation>
    <scope>NUCLEOTIDE SEQUENCE [LARGE SCALE GENOMIC DNA]</scope>
    <source>
        <strain evidence="4 5">BP5796</strain>
    </source>
</reference>
<dbReference type="SUPFAM" id="SSF51735">
    <property type="entry name" value="NAD(P)-binding Rossmann-fold domains"/>
    <property type="match status" value="1"/>
</dbReference>
<accession>A0A3D8QU89</accession>
<dbReference type="InterPro" id="IPR036291">
    <property type="entry name" value="NAD(P)-bd_dom_sf"/>
</dbReference>
<comment type="similarity">
    <text evidence="1">Belongs to the saccharopine dehydrogenase family.</text>
</comment>
<keyword evidence="5" id="KW-1185">Reference proteome</keyword>
<sequence>MSAERQYDIVLFGATGYTGKQTAEQITLHLPTDLKWALAGRSASKLEAVAAECKALNPDRIQPAIETCNLDDAELSALASKTRVLISTVGPYALFGEYAFKACAENGTHYLDVTGEVPWVAEMIKKYETTAKKNGSIMVPQIGIDSAPADLVTYKLAKLIREKLDAPTGEVIVCLHELHGKASGGTLNTVFTILDVFSLKQLSTAHAPFAISPVPGPKPRVKPSLIQKILGIRVVPDLGILTTSIGAMVDIPIVQRSWGLQGNYGPNFQVSEMMKARNYLSAILVHSALKVGTLFLAVPFFRTFARRYVYQPGDGPTKDETNNDRVEYRGIAKPDVETPNAPRAYCRVSYEGPPYQFTGLSLAQAAISILRDDHNELTGGVYTASSLGEPYIERLGTAGFRFETKLLEH</sequence>
<keyword evidence="2" id="KW-0472">Membrane</keyword>
<keyword evidence="2" id="KW-0812">Transmembrane</keyword>
<dbReference type="Pfam" id="PF03435">
    <property type="entry name" value="Sacchrp_dh_NADP"/>
    <property type="match status" value="1"/>
</dbReference>
<dbReference type="Proteomes" id="UP000256328">
    <property type="component" value="Unassembled WGS sequence"/>
</dbReference>